<dbReference type="AlphaFoldDB" id="A0A8S2B9T7"/>
<accession>A0A8S2B9T7</accession>
<evidence type="ECO:0000313" key="2">
    <source>
        <dbReference type="Proteomes" id="UP000325451"/>
    </source>
</evidence>
<sequence>MADEFRCDRTLPYCDNGLPSHEKGGLEGAVLGIKPALSMACKAAITALRCDRYPGL</sequence>
<dbReference type="EMBL" id="LR215729">
    <property type="protein sequence ID" value="CAE6899410.1"/>
    <property type="molecule type" value="Genomic_DNA"/>
</dbReference>
<proteinExistence type="predicted"/>
<reference evidence="1" key="1">
    <citation type="submission" date="2021-02" db="EMBL/GenBank/DDBJ databases">
        <authorList>
            <consortium name="Genoscope - CEA"/>
            <person name="William W."/>
        </authorList>
    </citation>
    <scope>NUCLEOTIDE SEQUENCE</scope>
    <source>
        <strain evidence="1">YSy11</strain>
    </source>
</reference>
<evidence type="ECO:0000313" key="1">
    <source>
        <dbReference type="EMBL" id="CAE6899410.1"/>
    </source>
</evidence>
<organism evidence="1 2">
    <name type="scientific">Pseudomonas marincola</name>
    <dbReference type="NCBI Taxonomy" id="437900"/>
    <lineage>
        <taxon>Bacteria</taxon>
        <taxon>Pseudomonadati</taxon>
        <taxon>Pseudomonadota</taxon>
        <taxon>Gammaproteobacteria</taxon>
        <taxon>Pseudomonadales</taxon>
        <taxon>Pseudomonadaceae</taxon>
        <taxon>Pseudomonas</taxon>
    </lineage>
</organism>
<keyword evidence="2" id="KW-1185">Reference proteome</keyword>
<name>A0A8S2B9T7_9PSED</name>
<gene>
    <name evidence="1" type="ORF">PMYSY11_1145</name>
</gene>
<dbReference type="KEGG" id="pmao:PMYSY11_1145"/>
<dbReference type="Proteomes" id="UP000325451">
    <property type="component" value="Chromosome"/>
</dbReference>
<protein>
    <submittedName>
        <fullName evidence="1">Uncharacterized protein</fullName>
    </submittedName>
</protein>